<keyword evidence="3 4" id="KW-0175">Coiled coil</keyword>
<dbReference type="GO" id="GO:0005794">
    <property type="term" value="C:Golgi apparatus"/>
    <property type="evidence" value="ECO:0007669"/>
    <property type="project" value="UniProtKB-SubCell"/>
</dbReference>
<evidence type="ECO:0000256" key="1">
    <source>
        <dbReference type="ARBA" id="ARBA00004555"/>
    </source>
</evidence>
<dbReference type="EMBL" id="KL584750">
    <property type="protein sequence ID" value="KEQ99407.1"/>
    <property type="molecule type" value="Genomic_DNA"/>
</dbReference>
<dbReference type="InterPro" id="IPR022091">
    <property type="entry name" value="TMF_TATA-bd"/>
</dbReference>
<feature type="compositionally biased region" description="Polar residues" evidence="5">
    <location>
        <begin position="662"/>
        <end position="713"/>
    </location>
</feature>
<protein>
    <recommendedName>
        <fullName evidence="6">TATA element modulatory factor 1 TATA binding domain-containing protein</fullName>
    </recommendedName>
</protein>
<feature type="region of interest" description="Disordered" evidence="5">
    <location>
        <begin position="645"/>
        <end position="784"/>
    </location>
</feature>
<comment type="subcellular location">
    <subcellularLocation>
        <location evidence="1">Golgi apparatus</location>
    </subcellularLocation>
</comment>
<evidence type="ECO:0000256" key="4">
    <source>
        <dbReference type="SAM" id="Coils"/>
    </source>
</evidence>
<gene>
    <name evidence="7" type="ORF">AUEXF2481DRAFT_25316</name>
</gene>
<feature type="compositionally biased region" description="Polar residues" evidence="5">
    <location>
        <begin position="191"/>
        <end position="200"/>
    </location>
</feature>
<feature type="domain" description="TATA element modulatory factor 1 TATA binding" evidence="6">
    <location>
        <begin position="794"/>
        <end position="906"/>
    </location>
</feature>
<evidence type="ECO:0000259" key="6">
    <source>
        <dbReference type="Pfam" id="PF12325"/>
    </source>
</evidence>
<feature type="compositionally biased region" description="Polar residues" evidence="5">
    <location>
        <begin position="94"/>
        <end position="106"/>
    </location>
</feature>
<feature type="compositionally biased region" description="Low complexity" evidence="5">
    <location>
        <begin position="67"/>
        <end position="79"/>
    </location>
</feature>
<keyword evidence="2" id="KW-0333">Golgi apparatus</keyword>
<feature type="compositionally biased region" description="Basic and acidic residues" evidence="5">
    <location>
        <begin position="80"/>
        <end position="90"/>
    </location>
</feature>
<dbReference type="OrthoDB" id="74178at2759"/>
<feature type="compositionally biased region" description="Low complexity" evidence="5">
    <location>
        <begin position="107"/>
        <end position="120"/>
    </location>
</feature>
<name>A0A074YZ17_AURSE</name>
<feature type="compositionally biased region" description="Polar residues" evidence="5">
    <location>
        <begin position="740"/>
        <end position="769"/>
    </location>
</feature>
<sequence length="909" mass="101145">MASQPPNKAKGSRWGSLLSGAVAGLESRLDTILAEDNEASARSRAQDKAISQEKPSAEKPAALAVPRTSSDASRSPSRSRLNDRLQERLAKAVANQNASRSPTPLNQPSSPRSSLGSRQSTDVPRALSETKHDPASTPSADVPVLDVPTPVEDSSIEAVAEPPVLDTPPHVIVTEASSTLLTSGLPINPARISNDSQTRPSVDLDRESIAEETVSEPTESTQERESEPEPEPELEPEPEEIVSKGTSELQAELARLRHENAEAEKQRHEEMLANLERIDALQAKLQYLAKETVAAAKEANSTSQATPHERKLAEKDERIALLMQEGEKLSKVEMRQGAAIKKMRAKAQHDEKAMAELRNRVTKLEESETELRQRLKRAELAERQSVERLKRFSGLEKDLEKRKSELASSTATITSLRNQLVEAEKRAEEAESKAKEVVVQADSNKLSALQEELEDAKLERKLADDKWSAEVKRVTEEARQQRQQASFRESELTSEISNFESRLEALRVRAEEASSDVGGDSQAKLLRQIETLQTQYSLAAENWRTIETSLNGRIAAIEKERDEATKREADVRKKARDISNKAKRAEDQIEELTEESQLATSQLQASKAEMKKLQARLETAEASLNEAKADFDRQKQSFENELTQKLEEERTRQLSQGLGIASPSNGTMASRTQSPTSYFRKQPSQDPYGSVQSRRGLQRIPSQEQTTTLSIDRSVSRRPSALTPGLNTSRIPMTPDYPSPSVSRQGSMFSLAQLINSGNGGPQTPSIHTNDVDADDGYEDRSSPQRTINDVISASTVHTGPSVQLVQHMSSKIQRLEAEKSAHKDELSRLITQRDEARDEIVSMMREVENKRSTDGKTDQLESELGQVKQRYEACLEMLGEKEEEVEELKSDLVEVKKMYRELVDRNMK</sequence>
<reference evidence="7 8" key="1">
    <citation type="journal article" date="2014" name="BMC Genomics">
        <title>Genome sequencing of four Aureobasidium pullulans varieties: biotechnological potential, stress tolerance, and description of new species.</title>
        <authorList>
            <person name="Gostin Ar C."/>
            <person name="Ohm R.A."/>
            <person name="Kogej T."/>
            <person name="Sonjak S."/>
            <person name="Turk M."/>
            <person name="Zajc J."/>
            <person name="Zalar P."/>
            <person name="Grube M."/>
            <person name="Sun H."/>
            <person name="Han J."/>
            <person name="Sharma A."/>
            <person name="Chiniquy J."/>
            <person name="Ngan C.Y."/>
            <person name="Lipzen A."/>
            <person name="Barry K."/>
            <person name="Grigoriev I.V."/>
            <person name="Gunde-Cimerman N."/>
        </authorList>
    </citation>
    <scope>NUCLEOTIDE SEQUENCE [LARGE SCALE GENOMIC DNA]</scope>
    <source>
        <strain evidence="7 8">EXF-2481</strain>
    </source>
</reference>
<dbReference type="GeneID" id="25362960"/>
<dbReference type="InterPro" id="IPR022092">
    <property type="entry name" value="TMF_DNA-bd"/>
</dbReference>
<evidence type="ECO:0000313" key="8">
    <source>
        <dbReference type="Proteomes" id="UP000030641"/>
    </source>
</evidence>
<dbReference type="FunCoup" id="A0A074YZ17">
    <property type="interactions" value="499"/>
</dbReference>
<dbReference type="RefSeq" id="XP_013347986.1">
    <property type="nucleotide sequence ID" value="XM_013492532.1"/>
</dbReference>
<organism evidence="7 8">
    <name type="scientific">Aureobasidium subglaciale (strain EXF-2481)</name>
    <name type="common">Aureobasidium pullulans var. subglaciale</name>
    <dbReference type="NCBI Taxonomy" id="1043005"/>
    <lineage>
        <taxon>Eukaryota</taxon>
        <taxon>Fungi</taxon>
        <taxon>Dikarya</taxon>
        <taxon>Ascomycota</taxon>
        <taxon>Pezizomycotina</taxon>
        <taxon>Dothideomycetes</taxon>
        <taxon>Dothideomycetidae</taxon>
        <taxon>Dothideales</taxon>
        <taxon>Saccotheciaceae</taxon>
        <taxon>Aureobasidium</taxon>
    </lineage>
</organism>
<dbReference type="InParanoid" id="A0A074YZ17"/>
<feature type="compositionally biased region" description="Basic and acidic residues" evidence="5">
    <location>
        <begin position="39"/>
        <end position="57"/>
    </location>
</feature>
<dbReference type="AlphaFoldDB" id="A0A074YZ17"/>
<dbReference type="GO" id="GO:0005783">
    <property type="term" value="C:endoplasmic reticulum"/>
    <property type="evidence" value="ECO:0007669"/>
    <property type="project" value="TreeGrafter"/>
</dbReference>
<evidence type="ECO:0000256" key="3">
    <source>
        <dbReference type="ARBA" id="ARBA00023054"/>
    </source>
</evidence>
<dbReference type="STRING" id="1043005.A0A074YZ17"/>
<dbReference type="Proteomes" id="UP000030641">
    <property type="component" value="Unassembled WGS sequence"/>
</dbReference>
<accession>A0A074YZ17</accession>
<feature type="region of interest" description="Disordered" evidence="5">
    <location>
        <begin position="36"/>
        <end position="248"/>
    </location>
</feature>
<feature type="coiled-coil region" evidence="4">
    <location>
        <begin position="340"/>
        <end position="516"/>
    </location>
</feature>
<dbReference type="InterPro" id="IPR052602">
    <property type="entry name" value="Growth_transcription_reg"/>
</dbReference>
<feature type="compositionally biased region" description="Acidic residues" evidence="5">
    <location>
        <begin position="228"/>
        <end position="240"/>
    </location>
</feature>
<dbReference type="PANTHER" id="PTHR46515">
    <property type="entry name" value="TATA ELEMENT MODULATORY FACTOR TMF1"/>
    <property type="match status" value="1"/>
</dbReference>
<feature type="coiled-coil region" evidence="4">
    <location>
        <begin position="806"/>
        <end position="906"/>
    </location>
</feature>
<evidence type="ECO:0000313" key="7">
    <source>
        <dbReference type="EMBL" id="KEQ99407.1"/>
    </source>
</evidence>
<evidence type="ECO:0000256" key="2">
    <source>
        <dbReference type="ARBA" id="ARBA00023034"/>
    </source>
</evidence>
<dbReference type="OMA" id="EEMHGYI"/>
<dbReference type="HOGENOM" id="CLU_013114_0_0_1"/>
<proteinExistence type="predicted"/>
<dbReference type="PANTHER" id="PTHR46515:SF1">
    <property type="entry name" value="TATA ELEMENT MODULATORY FACTOR"/>
    <property type="match status" value="1"/>
</dbReference>
<evidence type="ECO:0000256" key="5">
    <source>
        <dbReference type="SAM" id="MobiDB-lite"/>
    </source>
</evidence>
<keyword evidence="8" id="KW-1185">Reference proteome</keyword>
<dbReference type="Pfam" id="PF12325">
    <property type="entry name" value="TMF_TATA_bd"/>
    <property type="match status" value="1"/>
</dbReference>
<dbReference type="Pfam" id="PF12329">
    <property type="entry name" value="TMF_DNA_bd"/>
    <property type="match status" value="1"/>
</dbReference>